<sequence>MSIEPRLPPDLERKVFELAAHEDSRTAFRIILVAHRCRSWVEPILYRSVVVCQSSWSFPLFLRTLDVQPTHYAQWIKEIQIDPYVLPNDPAVPRVLSICTSVVHLIDLSHGRTPFSVLSQLRLTRLCISLDIIDGLAEGAYFSHPAFAQLTHLHVLDAPQRWLDIPFSDLPALTHLALQNYKNQIRSTNVPVLKKILTECRNLQVLVVFIMFSRPDDCNTQNTKLLVDDPRLTILPRTSARREDIWDFAKESTDNTVMAIETRSNNIWATKVCIHPFYSFLSSPFIPHPAHQKKSQKTDQ</sequence>
<accession>A0A8H7DC38</accession>
<organism evidence="1 2">
    <name type="scientific">Mycena sanguinolenta</name>
    <dbReference type="NCBI Taxonomy" id="230812"/>
    <lineage>
        <taxon>Eukaryota</taxon>
        <taxon>Fungi</taxon>
        <taxon>Dikarya</taxon>
        <taxon>Basidiomycota</taxon>
        <taxon>Agaricomycotina</taxon>
        <taxon>Agaricomycetes</taxon>
        <taxon>Agaricomycetidae</taxon>
        <taxon>Agaricales</taxon>
        <taxon>Marasmiineae</taxon>
        <taxon>Mycenaceae</taxon>
        <taxon>Mycena</taxon>
    </lineage>
</organism>
<dbReference type="Proteomes" id="UP000623467">
    <property type="component" value="Unassembled WGS sequence"/>
</dbReference>
<dbReference type="OrthoDB" id="3145912at2759"/>
<dbReference type="SUPFAM" id="SSF52047">
    <property type="entry name" value="RNI-like"/>
    <property type="match status" value="1"/>
</dbReference>
<keyword evidence="2" id="KW-1185">Reference proteome</keyword>
<proteinExistence type="predicted"/>
<dbReference type="AlphaFoldDB" id="A0A8H7DC38"/>
<gene>
    <name evidence="1" type="ORF">MSAN_00801800</name>
</gene>
<comment type="caution">
    <text evidence="1">The sequence shown here is derived from an EMBL/GenBank/DDBJ whole genome shotgun (WGS) entry which is preliminary data.</text>
</comment>
<dbReference type="EMBL" id="JACAZH010000005">
    <property type="protein sequence ID" value="KAF7367392.1"/>
    <property type="molecule type" value="Genomic_DNA"/>
</dbReference>
<evidence type="ECO:0000313" key="1">
    <source>
        <dbReference type="EMBL" id="KAF7367392.1"/>
    </source>
</evidence>
<name>A0A8H7DC38_9AGAR</name>
<reference evidence="1" key="1">
    <citation type="submission" date="2020-05" db="EMBL/GenBank/DDBJ databases">
        <title>Mycena genomes resolve the evolution of fungal bioluminescence.</title>
        <authorList>
            <person name="Tsai I.J."/>
        </authorList>
    </citation>
    <scope>NUCLEOTIDE SEQUENCE</scope>
    <source>
        <strain evidence="1">160909Yilan</strain>
    </source>
</reference>
<protein>
    <submittedName>
        <fullName evidence="1">Zn(2)-C6 fungal-type domain-containing protein</fullName>
    </submittedName>
</protein>
<evidence type="ECO:0000313" key="2">
    <source>
        <dbReference type="Proteomes" id="UP000623467"/>
    </source>
</evidence>